<protein>
    <recommendedName>
        <fullName evidence="2">Regulatory protein YycH domain-containing protein</fullName>
    </recommendedName>
</protein>
<accession>A0A4Z0GQA4</accession>
<dbReference type="InterPro" id="IPR009996">
    <property type="entry name" value="YycH"/>
</dbReference>
<dbReference type="InterPro" id="IPR042274">
    <property type="entry name" value="YycH/YycI_2"/>
</dbReference>
<sequence>MNREVFKSILLGVLVLSSIAMTWNIWFYKSDFKNYGGTSNSATPVAIAQSQKLTSVIRPSLILQKEPEGTVGQTDNGRVVSGYKIFQNAVFSNVLPSNRQKSLLKKTDTVSYEIIFPAPLMQGTLKKIFRFGDNNVQIPQDTSVDRVEIYLPVSGGGMAAVFRSQDNRDQFSATVSKVSLNSLNQIFSGGQTGLYGPHRLRNKMVYLPLGPTKVNTEITYIQKIPVDAFIPILFTDPKNVFHYRGKTAYTDGTRQLENNSNILQYVNPGISGSTEMTDPIFHSFEFINNFKAWTNNFVYDGLTLSSNQQDTVTFRLLIGNYMVYNTEYYPSPYLTAMELTWKNQDLSSFNRTLITFSSIDEPGSVTLDSGNEVLTTLKKNGVPIEGIEDMAIGYRIANPQSNDNTSLTALPDWFYKINNRWYSEDATLGSRRPGQQGANP</sequence>
<comment type="caution">
    <text evidence="3">The sequence shown here is derived from an EMBL/GenBank/DDBJ whole genome shotgun (WGS) entry which is preliminary data.</text>
</comment>
<reference evidence="3 4" key="1">
    <citation type="journal article" date="2015" name="Int. J. Syst. Evol. Microbiol.">
        <title>Sporolactobacillus shoreae sp. nov. and Sporolactobacillus spathodeae sp. nov., two spore-forming lactic acid bacteria isolated from tree barks in Thailand.</title>
        <authorList>
            <person name="Thamacharoensuk T."/>
            <person name="Kitahara M."/>
            <person name="Ohkuma M."/>
            <person name="Thongchul N."/>
            <person name="Tanasupawat S."/>
        </authorList>
    </citation>
    <scope>NUCLEOTIDE SEQUENCE [LARGE SCALE GENOMIC DNA]</scope>
    <source>
        <strain evidence="3 4">BK92</strain>
    </source>
</reference>
<dbReference type="Pfam" id="PF07435">
    <property type="entry name" value="YycH"/>
    <property type="match status" value="1"/>
</dbReference>
<dbReference type="CDD" id="cd15787">
    <property type="entry name" value="YycH_N"/>
    <property type="match status" value="1"/>
</dbReference>
<keyword evidence="1" id="KW-0812">Transmembrane</keyword>
<dbReference type="Proteomes" id="UP000298347">
    <property type="component" value="Unassembled WGS sequence"/>
</dbReference>
<name>A0A4Z0GQA4_9BACL</name>
<evidence type="ECO:0000256" key="1">
    <source>
        <dbReference type="SAM" id="Phobius"/>
    </source>
</evidence>
<dbReference type="OrthoDB" id="2382185at2"/>
<evidence type="ECO:0000313" key="3">
    <source>
        <dbReference type="EMBL" id="TGA98681.1"/>
    </source>
</evidence>
<keyword evidence="4" id="KW-1185">Reference proteome</keyword>
<evidence type="ECO:0000259" key="2">
    <source>
        <dbReference type="Pfam" id="PF07435"/>
    </source>
</evidence>
<keyword evidence="1" id="KW-1133">Transmembrane helix</keyword>
<dbReference type="RefSeq" id="WP_135348158.1">
    <property type="nucleotide sequence ID" value="NZ_SRJD01000006.1"/>
</dbReference>
<organism evidence="3 4">
    <name type="scientific">Sporolactobacillus shoreae</name>
    <dbReference type="NCBI Taxonomy" id="1465501"/>
    <lineage>
        <taxon>Bacteria</taxon>
        <taxon>Bacillati</taxon>
        <taxon>Bacillota</taxon>
        <taxon>Bacilli</taxon>
        <taxon>Bacillales</taxon>
        <taxon>Sporolactobacillaceae</taxon>
        <taxon>Sporolactobacillus</taxon>
    </lineage>
</organism>
<proteinExistence type="predicted"/>
<dbReference type="AlphaFoldDB" id="A0A4Z0GQA4"/>
<feature type="transmembrane region" description="Helical" evidence="1">
    <location>
        <begin position="9"/>
        <end position="28"/>
    </location>
</feature>
<dbReference type="Gene3D" id="3.30.310.160">
    <property type="entry name" value="YycH protein, domain 2"/>
    <property type="match status" value="1"/>
</dbReference>
<feature type="domain" description="Regulatory protein YycH" evidence="2">
    <location>
        <begin position="4"/>
        <end position="422"/>
    </location>
</feature>
<evidence type="ECO:0000313" key="4">
    <source>
        <dbReference type="Proteomes" id="UP000298347"/>
    </source>
</evidence>
<keyword evidence="1" id="KW-0472">Membrane</keyword>
<gene>
    <name evidence="3" type="ORF">E4665_07420</name>
</gene>
<dbReference type="EMBL" id="SRJD01000006">
    <property type="protein sequence ID" value="TGA98681.1"/>
    <property type="molecule type" value="Genomic_DNA"/>
</dbReference>